<gene>
    <name evidence="1" type="ORF">VZT92_011993</name>
</gene>
<protein>
    <submittedName>
        <fullName evidence="1">Uncharacterized protein</fullName>
    </submittedName>
</protein>
<dbReference type="PANTHER" id="PTHR34488:SF1">
    <property type="entry name" value="SI:CH211-245H14.1-RELATED"/>
    <property type="match status" value="1"/>
</dbReference>
<keyword evidence="2" id="KW-1185">Reference proteome</keyword>
<proteinExistence type="predicted"/>
<organism evidence="1 2">
    <name type="scientific">Zoarces viviparus</name>
    <name type="common">Viviparous eelpout</name>
    <name type="synonym">Blennius viviparus</name>
    <dbReference type="NCBI Taxonomy" id="48416"/>
    <lineage>
        <taxon>Eukaryota</taxon>
        <taxon>Metazoa</taxon>
        <taxon>Chordata</taxon>
        <taxon>Craniata</taxon>
        <taxon>Vertebrata</taxon>
        <taxon>Euteleostomi</taxon>
        <taxon>Actinopterygii</taxon>
        <taxon>Neopterygii</taxon>
        <taxon>Teleostei</taxon>
        <taxon>Neoteleostei</taxon>
        <taxon>Acanthomorphata</taxon>
        <taxon>Eupercaria</taxon>
        <taxon>Perciformes</taxon>
        <taxon>Cottioidei</taxon>
        <taxon>Zoarcales</taxon>
        <taxon>Zoarcidae</taxon>
        <taxon>Zoarcinae</taxon>
        <taxon>Zoarces</taxon>
    </lineage>
</organism>
<dbReference type="AlphaFoldDB" id="A0AAW1F7F7"/>
<sequence length="155" mass="17488">MTKIYAYIAGKTLNSHQAFLQKLTKKGAKVVESPEKSDVIIVFCPIVSRYKTDIESALSNVPGDNPDQKLILVAMHHTFDKDYIFPKTEQERCRVVLHVDCLFHEGTGLLTCPCNKEAVKMVRTKLKLGKFSLPRLPDSLKKGGKEVQVEKRSDE</sequence>
<evidence type="ECO:0000313" key="2">
    <source>
        <dbReference type="Proteomes" id="UP001488805"/>
    </source>
</evidence>
<name>A0AAW1F7F7_ZOAVI</name>
<dbReference type="PANTHER" id="PTHR34488">
    <property type="entry name" value="SI:CH211-245H14.1-RELATED"/>
    <property type="match status" value="1"/>
</dbReference>
<reference evidence="1 2" key="1">
    <citation type="journal article" date="2024" name="Genome Biol. Evol.">
        <title>Chromosome-level genome assembly of the viviparous eelpout Zoarces viviparus.</title>
        <authorList>
            <person name="Fuhrmann N."/>
            <person name="Brasseur M.V."/>
            <person name="Bakowski C.E."/>
            <person name="Podsiadlowski L."/>
            <person name="Prost S."/>
            <person name="Krehenwinkel H."/>
            <person name="Mayer C."/>
        </authorList>
    </citation>
    <scope>NUCLEOTIDE SEQUENCE [LARGE SCALE GENOMIC DNA]</scope>
    <source>
        <strain evidence="1">NO-MEL_2022_Ind0_liver</strain>
    </source>
</reference>
<dbReference type="Proteomes" id="UP001488805">
    <property type="component" value="Unassembled WGS sequence"/>
</dbReference>
<accession>A0AAW1F7F7</accession>
<dbReference type="EMBL" id="JBCEZU010000100">
    <property type="protein sequence ID" value="KAK9530497.1"/>
    <property type="molecule type" value="Genomic_DNA"/>
</dbReference>
<evidence type="ECO:0000313" key="1">
    <source>
        <dbReference type="EMBL" id="KAK9530497.1"/>
    </source>
</evidence>
<comment type="caution">
    <text evidence="1">The sequence shown here is derived from an EMBL/GenBank/DDBJ whole genome shotgun (WGS) entry which is preliminary data.</text>
</comment>